<dbReference type="Proteomes" id="UP000005839">
    <property type="component" value="Unassembled WGS sequence"/>
</dbReference>
<name>A9D4I8_9GAMM</name>
<feature type="transmembrane region" description="Helical" evidence="1">
    <location>
        <begin position="210"/>
        <end position="237"/>
    </location>
</feature>
<feature type="transmembrane region" description="Helical" evidence="1">
    <location>
        <begin position="368"/>
        <end position="386"/>
    </location>
</feature>
<keyword evidence="3" id="KW-1185">Reference proteome</keyword>
<evidence type="ECO:0000313" key="2">
    <source>
        <dbReference type="EMBL" id="EDQ01564.1"/>
    </source>
</evidence>
<feature type="transmembrane region" description="Helical" evidence="1">
    <location>
        <begin position="392"/>
        <end position="407"/>
    </location>
</feature>
<dbReference type="EMBL" id="ABIC01000009">
    <property type="protein sequence ID" value="EDQ01564.1"/>
    <property type="molecule type" value="Genomic_DNA"/>
</dbReference>
<feature type="transmembrane region" description="Helical" evidence="1">
    <location>
        <begin position="51"/>
        <end position="70"/>
    </location>
</feature>
<protein>
    <submittedName>
        <fullName evidence="2">Uncharacterized protein</fullName>
    </submittedName>
</protein>
<evidence type="ECO:0000313" key="3">
    <source>
        <dbReference type="Proteomes" id="UP000005839"/>
    </source>
</evidence>
<feature type="transmembrane region" description="Helical" evidence="1">
    <location>
        <begin position="243"/>
        <end position="261"/>
    </location>
</feature>
<accession>A9D4I8</accession>
<sequence>MASQIKVTFVKNNLLSNKYYLLLILIFIGSFFVDISMGVLKSLGIQEEGGVGSLGQLWRTMLIALMFLLLKKDKKYYTLLLVMFFIITEVLSGIFHQNAIGIIVGVSQGIKVVYLVLLIFLMTHFIKENGRNGLKSLINIMILYELLISLMLYVSFFGGIGFSSYGQSTDLGTTGFFTGANALGFTLGTLTVLHSILLNERFIQPSFRNVFIFVFIVSSLLFIGTKVSIIYFIIAFYLFNFKLFLTCTLSVFILFIFFVDFSSIDLKQFSTVISRVIGNPEILPSLMGSRVRDIIEAFLLLNVEDNIFRFLIGGGGFLSYQTINTAPVYDILEADFFDVLFMYGLHGIISYCVFYIALAYNSLKIKRVFPFVIFIFINSAVAGHVIFNGQSAAALALVFVLISYLSKQKTRVVYEKN</sequence>
<proteinExistence type="predicted"/>
<feature type="transmembrane region" description="Helical" evidence="1">
    <location>
        <begin position="20"/>
        <end position="39"/>
    </location>
</feature>
<keyword evidence="1" id="KW-1133">Transmembrane helix</keyword>
<organism evidence="2 3">
    <name type="scientific">Shewanella benthica KT99</name>
    <dbReference type="NCBI Taxonomy" id="314608"/>
    <lineage>
        <taxon>Bacteria</taxon>
        <taxon>Pseudomonadati</taxon>
        <taxon>Pseudomonadota</taxon>
        <taxon>Gammaproteobacteria</taxon>
        <taxon>Alteromonadales</taxon>
        <taxon>Shewanellaceae</taxon>
        <taxon>Shewanella</taxon>
    </lineage>
</organism>
<dbReference type="STRING" id="314608.KT99_15460"/>
<keyword evidence="1" id="KW-0472">Membrane</keyword>
<feature type="transmembrane region" description="Helical" evidence="1">
    <location>
        <begin position="77"/>
        <end position="96"/>
    </location>
</feature>
<feature type="transmembrane region" description="Helical" evidence="1">
    <location>
        <begin position="297"/>
        <end position="320"/>
    </location>
</feature>
<dbReference type="AlphaFoldDB" id="A9D4I8"/>
<dbReference type="RefSeq" id="WP_005498136.1">
    <property type="nucleotide sequence ID" value="NZ_ABIC01000009.1"/>
</dbReference>
<reference evidence="2 3" key="1">
    <citation type="submission" date="2007-10" db="EMBL/GenBank/DDBJ databases">
        <authorList>
            <person name="Yayanos A."/>
            <person name="Ferriera S."/>
            <person name="Johnson J."/>
            <person name="Kravitz S."/>
            <person name="Halpern A."/>
            <person name="Remington K."/>
            <person name="Beeson K."/>
            <person name="Tran B."/>
            <person name="Rogers Y.-H."/>
            <person name="Friedman R."/>
            <person name="Venter J.C."/>
        </authorList>
    </citation>
    <scope>NUCLEOTIDE SEQUENCE [LARGE SCALE GENOMIC DNA]</scope>
    <source>
        <strain evidence="2 3">KT99</strain>
    </source>
</reference>
<feature type="transmembrane region" description="Helical" evidence="1">
    <location>
        <begin position="340"/>
        <end position="361"/>
    </location>
</feature>
<gene>
    <name evidence="2" type="ORF">KT99_15460</name>
</gene>
<evidence type="ECO:0000256" key="1">
    <source>
        <dbReference type="SAM" id="Phobius"/>
    </source>
</evidence>
<comment type="caution">
    <text evidence="2">The sequence shown here is derived from an EMBL/GenBank/DDBJ whole genome shotgun (WGS) entry which is preliminary data.</text>
</comment>
<feature type="transmembrane region" description="Helical" evidence="1">
    <location>
        <begin position="137"/>
        <end position="156"/>
    </location>
</feature>
<keyword evidence="1" id="KW-0812">Transmembrane</keyword>
<feature type="transmembrane region" description="Helical" evidence="1">
    <location>
        <begin position="102"/>
        <end position="125"/>
    </location>
</feature>
<feature type="transmembrane region" description="Helical" evidence="1">
    <location>
        <begin position="176"/>
        <end position="198"/>
    </location>
</feature>